<feature type="transmembrane region" description="Helical" evidence="11">
    <location>
        <begin position="353"/>
        <end position="375"/>
    </location>
</feature>
<dbReference type="PANTHER" id="PTHR30474">
    <property type="entry name" value="CELL CYCLE PROTEIN"/>
    <property type="match status" value="1"/>
</dbReference>
<evidence type="ECO:0000256" key="6">
    <source>
        <dbReference type="ARBA" id="ARBA00022960"/>
    </source>
</evidence>
<evidence type="ECO:0000256" key="10">
    <source>
        <dbReference type="ARBA" id="ARBA00023316"/>
    </source>
</evidence>
<dbReference type="HAMAP" id="MF_02079">
    <property type="entry name" value="PGT_RodA"/>
    <property type="match status" value="1"/>
</dbReference>
<keyword evidence="13" id="KW-1185">Reference proteome</keyword>
<dbReference type="GO" id="GO:0015648">
    <property type="term" value="F:lipid-linked peptidoglycan transporter activity"/>
    <property type="evidence" value="ECO:0007669"/>
    <property type="project" value="TreeGrafter"/>
</dbReference>
<feature type="transmembrane region" description="Helical" evidence="11">
    <location>
        <begin position="277"/>
        <end position="303"/>
    </location>
</feature>
<keyword evidence="3 11" id="KW-0328">Glycosyltransferase</keyword>
<comment type="caution">
    <text evidence="12">The sequence shown here is derived from an EMBL/GenBank/DDBJ whole genome shotgun (WGS) entry which is preliminary data.</text>
</comment>
<dbReference type="RefSeq" id="WP_069644388.1">
    <property type="nucleotide sequence ID" value="NZ_MIJE01000036.1"/>
</dbReference>
<dbReference type="PROSITE" id="PS00428">
    <property type="entry name" value="FTSW_RODA_SPOVE"/>
    <property type="match status" value="1"/>
</dbReference>
<dbReference type="PANTHER" id="PTHR30474:SF1">
    <property type="entry name" value="PEPTIDOGLYCAN GLYCOSYLTRANSFERASE MRDB"/>
    <property type="match status" value="1"/>
</dbReference>
<reference evidence="12 13" key="1">
    <citation type="submission" date="2016-09" db="EMBL/GenBank/DDBJ databases">
        <title>Draft genome sequence for the type strain of Desulfuribacillus alkaliarsenatis AHT28, an obligately anaerobic, sulfidogenic bacterium isolated from Russian soda lake sediments.</title>
        <authorList>
            <person name="Abin C.A."/>
            <person name="Hollibaugh J.T."/>
        </authorList>
    </citation>
    <scope>NUCLEOTIDE SEQUENCE [LARGE SCALE GENOMIC DNA]</scope>
    <source>
        <strain evidence="12 13">AHT28</strain>
    </source>
</reference>
<keyword evidence="8 11" id="KW-1133">Transmembrane helix</keyword>
<keyword evidence="7 11" id="KW-0573">Peptidoglycan synthesis</keyword>
<dbReference type="InterPro" id="IPR011923">
    <property type="entry name" value="RodA/MrdB"/>
</dbReference>
<sequence>MVYKLLTEKNWRNFDFVIILIIFLFAVLSVSIIQSATSSGTDEGFSFFAQRQLLWVLIATVVMVAVTLIDHRKFEQYALPLYIVGILLLLYVEIEGHTSGGAKRWIDLGFFRVQPSEFVKIFVILMLAKELAKYEGKIDRIRDLLVSFIIVGVPFLLLLMEPDLGTALVLVGIMICMFLIAGVNWRIFLILFLIVTILIVSLVFLYYLNEDVFFKIIKEYQLDRLTSFANPEADPLGSRFQVTQSLIAVGSGQLTGKGLNSGTQTQGGWVPEHHTDFIFAVIGEELGFLGVSFLICLFFLLIYRILLISGNTTDLFGSYVAAGVIGLIVFQVYQNIGMSVGLMPITGLALPFISYGGSSLLATYLSMGIVLSIAISKKPSLFS</sequence>
<protein>
    <recommendedName>
        <fullName evidence="11">Peptidoglycan glycosyltransferase RodA</fullName>
        <shortName evidence="11">PGT</shortName>
        <ecNumber evidence="11">2.4.99.28</ecNumber>
    </recommendedName>
    <alternativeName>
        <fullName evidence="11">Cell elongation protein RodA</fullName>
    </alternativeName>
    <alternativeName>
        <fullName evidence="11">Cell wall polymerase</fullName>
    </alternativeName>
    <alternativeName>
        <fullName evidence="11">Peptidoglycan polymerase</fullName>
        <shortName evidence="11">PG polymerase</shortName>
    </alternativeName>
</protein>
<evidence type="ECO:0000256" key="5">
    <source>
        <dbReference type="ARBA" id="ARBA00022692"/>
    </source>
</evidence>
<dbReference type="Proteomes" id="UP000094296">
    <property type="component" value="Unassembled WGS sequence"/>
</dbReference>
<keyword evidence="9 11" id="KW-0472">Membrane</keyword>
<feature type="transmembrane region" description="Helical" evidence="11">
    <location>
        <begin position="315"/>
        <end position="333"/>
    </location>
</feature>
<dbReference type="GO" id="GO:0009252">
    <property type="term" value="P:peptidoglycan biosynthetic process"/>
    <property type="evidence" value="ECO:0007669"/>
    <property type="project" value="UniProtKB-UniRule"/>
</dbReference>
<dbReference type="GO" id="GO:0008360">
    <property type="term" value="P:regulation of cell shape"/>
    <property type="evidence" value="ECO:0007669"/>
    <property type="project" value="UniProtKB-KW"/>
</dbReference>
<keyword evidence="5 11" id="KW-0812">Transmembrane</keyword>
<comment type="catalytic activity">
    <reaction evidence="11">
        <text>[GlcNAc-(1-&gt;4)-Mur2Ac(oyl-L-Ala-gamma-D-Glu-L-Lys-D-Ala-D-Ala)](n)-di-trans,octa-cis-undecaprenyl diphosphate + beta-D-GlcNAc-(1-&gt;4)-Mur2Ac(oyl-L-Ala-gamma-D-Glu-L-Lys-D-Ala-D-Ala)-di-trans,octa-cis-undecaprenyl diphosphate = [GlcNAc-(1-&gt;4)-Mur2Ac(oyl-L-Ala-gamma-D-Glu-L-Lys-D-Ala-D-Ala)](n+1)-di-trans,octa-cis-undecaprenyl diphosphate + di-trans,octa-cis-undecaprenyl diphosphate + H(+)</text>
        <dbReference type="Rhea" id="RHEA:23708"/>
        <dbReference type="Rhea" id="RHEA-COMP:9602"/>
        <dbReference type="Rhea" id="RHEA-COMP:9603"/>
        <dbReference type="ChEBI" id="CHEBI:15378"/>
        <dbReference type="ChEBI" id="CHEBI:58405"/>
        <dbReference type="ChEBI" id="CHEBI:60033"/>
        <dbReference type="ChEBI" id="CHEBI:78435"/>
        <dbReference type="EC" id="2.4.99.28"/>
    </reaction>
</comment>
<evidence type="ECO:0000256" key="2">
    <source>
        <dbReference type="ARBA" id="ARBA00022475"/>
    </source>
</evidence>
<feature type="transmembrane region" description="Helical" evidence="11">
    <location>
        <begin position="114"/>
        <end position="132"/>
    </location>
</feature>
<evidence type="ECO:0000313" key="12">
    <source>
        <dbReference type="EMBL" id="OEF95575.1"/>
    </source>
</evidence>
<feature type="transmembrane region" description="Helical" evidence="11">
    <location>
        <begin position="144"/>
        <end position="160"/>
    </location>
</feature>
<dbReference type="InterPro" id="IPR018365">
    <property type="entry name" value="Cell_cycle_FtsW-rel_CS"/>
</dbReference>
<dbReference type="GO" id="GO:0005886">
    <property type="term" value="C:plasma membrane"/>
    <property type="evidence" value="ECO:0007669"/>
    <property type="project" value="UniProtKB-SubCell"/>
</dbReference>
<comment type="function">
    <text evidence="11">Peptidoglycan polymerase that is essential for cell wall elongation.</text>
</comment>
<dbReference type="AlphaFoldDB" id="A0A1E5FYD0"/>
<comment type="similarity">
    <text evidence="11">Belongs to the SEDS family. MrdB/RodA subfamily.</text>
</comment>
<keyword evidence="10 11" id="KW-0961">Cell wall biogenesis/degradation</keyword>
<dbReference type="STRING" id="766136.BHF68_12015"/>
<gene>
    <name evidence="11" type="primary">rodA</name>
    <name evidence="12" type="ORF">BHF68_12015</name>
</gene>
<dbReference type="EMBL" id="MIJE01000036">
    <property type="protein sequence ID" value="OEF95575.1"/>
    <property type="molecule type" value="Genomic_DNA"/>
</dbReference>
<dbReference type="NCBIfam" id="TIGR02210">
    <property type="entry name" value="rodA_shape"/>
    <property type="match status" value="1"/>
</dbReference>
<dbReference type="GO" id="GO:0051301">
    <property type="term" value="P:cell division"/>
    <property type="evidence" value="ECO:0007669"/>
    <property type="project" value="InterPro"/>
</dbReference>
<dbReference type="GO" id="GO:0032153">
    <property type="term" value="C:cell division site"/>
    <property type="evidence" value="ECO:0007669"/>
    <property type="project" value="TreeGrafter"/>
</dbReference>
<dbReference type="GO" id="GO:0071555">
    <property type="term" value="P:cell wall organization"/>
    <property type="evidence" value="ECO:0007669"/>
    <property type="project" value="UniProtKB-KW"/>
</dbReference>
<dbReference type="Pfam" id="PF01098">
    <property type="entry name" value="FTSW_RODA_SPOVE"/>
    <property type="match status" value="1"/>
</dbReference>
<feature type="transmembrane region" description="Helical" evidence="11">
    <location>
        <begin position="166"/>
        <end position="183"/>
    </location>
</feature>
<dbReference type="OrthoDB" id="9768187at2"/>
<dbReference type="UniPathway" id="UPA00219"/>
<accession>A0A1E5FYD0</accession>
<dbReference type="EC" id="2.4.99.28" evidence="11"/>
<evidence type="ECO:0000256" key="9">
    <source>
        <dbReference type="ARBA" id="ARBA00023136"/>
    </source>
</evidence>
<comment type="subcellular location">
    <subcellularLocation>
        <location evidence="11">Cell membrane</location>
        <topology evidence="11">Multi-pass membrane protein</topology>
    </subcellularLocation>
    <subcellularLocation>
        <location evidence="1">Membrane</location>
        <topology evidence="1">Multi-pass membrane protein</topology>
    </subcellularLocation>
</comment>
<evidence type="ECO:0000256" key="3">
    <source>
        <dbReference type="ARBA" id="ARBA00022676"/>
    </source>
</evidence>
<organism evidence="12 13">
    <name type="scientific">Desulfuribacillus alkaliarsenatis</name>
    <dbReference type="NCBI Taxonomy" id="766136"/>
    <lineage>
        <taxon>Bacteria</taxon>
        <taxon>Bacillati</taxon>
        <taxon>Bacillota</taxon>
        <taxon>Desulfuribacillia</taxon>
        <taxon>Desulfuribacillales</taxon>
        <taxon>Desulfuribacillaceae</taxon>
        <taxon>Desulfuribacillus</taxon>
    </lineage>
</organism>
<feature type="transmembrane region" description="Helical" evidence="11">
    <location>
        <begin position="77"/>
        <end position="94"/>
    </location>
</feature>
<name>A0A1E5FYD0_9FIRM</name>
<feature type="transmembrane region" description="Helical" evidence="11">
    <location>
        <begin position="12"/>
        <end position="33"/>
    </location>
</feature>
<dbReference type="GO" id="GO:0008955">
    <property type="term" value="F:peptidoglycan glycosyltransferase activity"/>
    <property type="evidence" value="ECO:0007669"/>
    <property type="project" value="UniProtKB-UniRule"/>
</dbReference>
<keyword evidence="4 11" id="KW-0808">Transferase</keyword>
<proteinExistence type="inferred from homology"/>
<dbReference type="InterPro" id="IPR001182">
    <property type="entry name" value="FtsW/RodA"/>
</dbReference>
<keyword evidence="6 11" id="KW-0133">Cell shape</keyword>
<comment type="pathway">
    <text evidence="11">Cell wall biogenesis; peptidoglycan biosynthesis.</text>
</comment>
<evidence type="ECO:0000256" key="8">
    <source>
        <dbReference type="ARBA" id="ARBA00022989"/>
    </source>
</evidence>
<feature type="transmembrane region" description="Helical" evidence="11">
    <location>
        <begin position="53"/>
        <end position="70"/>
    </location>
</feature>
<evidence type="ECO:0000256" key="11">
    <source>
        <dbReference type="HAMAP-Rule" id="MF_02079"/>
    </source>
</evidence>
<evidence type="ECO:0000256" key="4">
    <source>
        <dbReference type="ARBA" id="ARBA00022679"/>
    </source>
</evidence>
<keyword evidence="2 11" id="KW-1003">Cell membrane</keyword>
<evidence type="ECO:0000256" key="7">
    <source>
        <dbReference type="ARBA" id="ARBA00022984"/>
    </source>
</evidence>
<evidence type="ECO:0000256" key="1">
    <source>
        <dbReference type="ARBA" id="ARBA00004141"/>
    </source>
</evidence>
<feature type="transmembrane region" description="Helical" evidence="11">
    <location>
        <begin position="188"/>
        <end position="208"/>
    </location>
</feature>
<evidence type="ECO:0000313" key="13">
    <source>
        <dbReference type="Proteomes" id="UP000094296"/>
    </source>
</evidence>